<evidence type="ECO:0000313" key="2">
    <source>
        <dbReference type="Proteomes" id="UP000325315"/>
    </source>
</evidence>
<gene>
    <name evidence="1" type="ORF">EPI10_024833</name>
</gene>
<keyword evidence="2" id="KW-1185">Reference proteome</keyword>
<organism evidence="1 2">
    <name type="scientific">Gossypium australe</name>
    <dbReference type="NCBI Taxonomy" id="47621"/>
    <lineage>
        <taxon>Eukaryota</taxon>
        <taxon>Viridiplantae</taxon>
        <taxon>Streptophyta</taxon>
        <taxon>Embryophyta</taxon>
        <taxon>Tracheophyta</taxon>
        <taxon>Spermatophyta</taxon>
        <taxon>Magnoliopsida</taxon>
        <taxon>eudicotyledons</taxon>
        <taxon>Gunneridae</taxon>
        <taxon>Pentapetalae</taxon>
        <taxon>rosids</taxon>
        <taxon>malvids</taxon>
        <taxon>Malvales</taxon>
        <taxon>Malvaceae</taxon>
        <taxon>Malvoideae</taxon>
        <taxon>Gossypium</taxon>
    </lineage>
</organism>
<proteinExistence type="predicted"/>
<protein>
    <submittedName>
        <fullName evidence="1">Uncharacterized protein</fullName>
    </submittedName>
</protein>
<dbReference type="AlphaFoldDB" id="A0A5B6VY43"/>
<reference evidence="2" key="1">
    <citation type="journal article" date="2019" name="Plant Biotechnol. J.">
        <title>Genome sequencing of the Australian wild diploid species Gossypium australe highlights disease resistance and delayed gland morphogenesis.</title>
        <authorList>
            <person name="Cai Y."/>
            <person name="Cai X."/>
            <person name="Wang Q."/>
            <person name="Wang P."/>
            <person name="Zhang Y."/>
            <person name="Cai C."/>
            <person name="Xu Y."/>
            <person name="Wang K."/>
            <person name="Zhou Z."/>
            <person name="Wang C."/>
            <person name="Geng S."/>
            <person name="Li B."/>
            <person name="Dong Q."/>
            <person name="Hou Y."/>
            <person name="Wang H."/>
            <person name="Ai P."/>
            <person name="Liu Z."/>
            <person name="Yi F."/>
            <person name="Sun M."/>
            <person name="An G."/>
            <person name="Cheng J."/>
            <person name="Zhang Y."/>
            <person name="Shi Q."/>
            <person name="Xie Y."/>
            <person name="Shi X."/>
            <person name="Chang Y."/>
            <person name="Huang F."/>
            <person name="Chen Y."/>
            <person name="Hong S."/>
            <person name="Mi L."/>
            <person name="Sun Q."/>
            <person name="Zhang L."/>
            <person name="Zhou B."/>
            <person name="Peng R."/>
            <person name="Zhang X."/>
            <person name="Liu F."/>
        </authorList>
    </citation>
    <scope>NUCLEOTIDE SEQUENCE [LARGE SCALE GENOMIC DNA]</scope>
    <source>
        <strain evidence="2">cv. PA1801</strain>
    </source>
</reference>
<dbReference type="EMBL" id="SMMG02000005">
    <property type="protein sequence ID" value="KAA3474559.1"/>
    <property type="molecule type" value="Genomic_DNA"/>
</dbReference>
<sequence>MNDQVLAMNQLLLYRDKVDSFRTPLAQAAILKTNLGKKEFRLYSFNGGLIREVVHLNFKALLSKF</sequence>
<dbReference type="Proteomes" id="UP000325315">
    <property type="component" value="Unassembled WGS sequence"/>
</dbReference>
<comment type="caution">
    <text evidence="1">The sequence shown here is derived from an EMBL/GenBank/DDBJ whole genome shotgun (WGS) entry which is preliminary data.</text>
</comment>
<accession>A0A5B6VY43</accession>
<evidence type="ECO:0000313" key="1">
    <source>
        <dbReference type="EMBL" id="KAA3474559.1"/>
    </source>
</evidence>
<name>A0A5B6VY43_9ROSI</name>